<evidence type="ECO:0000313" key="2">
    <source>
        <dbReference type="EMBL" id="MRN38953.1"/>
    </source>
</evidence>
<dbReference type="EMBL" id="WJXO01000001">
    <property type="protein sequence ID" value="MRN38953.1"/>
    <property type="molecule type" value="Genomic_DNA"/>
</dbReference>
<dbReference type="EMBL" id="WJXO01000004">
    <property type="protein sequence ID" value="MRN39413.1"/>
    <property type="molecule type" value="Genomic_DNA"/>
</dbReference>
<feature type="domain" description="Mor transcription activator" evidence="1">
    <location>
        <begin position="58"/>
        <end position="135"/>
    </location>
</feature>
<dbReference type="SUPFAM" id="SSF46689">
    <property type="entry name" value="Homeodomain-like"/>
    <property type="match status" value="1"/>
</dbReference>
<dbReference type="Proteomes" id="UP000486297">
    <property type="component" value="Unassembled WGS sequence"/>
</dbReference>
<dbReference type="InterPro" id="IPR009057">
    <property type="entry name" value="Homeodomain-like_sf"/>
</dbReference>
<accession>A0A5Q3S209</accession>
<reference evidence="2" key="1">
    <citation type="journal article" name="Emerg. Infect. Dis.">
        <title>Two cases of a newly characterized neisseria species.</title>
        <authorList>
            <person name="Mustapha M."/>
            <person name="Lemos A.P.S."/>
            <person name="Harrison L.H."/>
            <person name="Vantyne D."/>
            <person name="Sacchi C.T."/>
        </authorList>
    </citation>
    <scope>NUCLEOTIDE SEQUENCE</scope>
    <source>
        <strain evidence="2">N.95.16</strain>
    </source>
</reference>
<dbReference type="InterPro" id="IPR014875">
    <property type="entry name" value="Mor_transcription_activator"/>
</dbReference>
<evidence type="ECO:0000313" key="3">
    <source>
        <dbReference type="EMBL" id="MRN39413.1"/>
    </source>
</evidence>
<gene>
    <name evidence="2" type="ORF">GJU80_10830</name>
    <name evidence="3" type="ORF">GJU80_13255</name>
</gene>
<dbReference type="Pfam" id="PF08765">
    <property type="entry name" value="Mor"/>
    <property type="match status" value="1"/>
</dbReference>
<organism evidence="2 4">
    <name type="scientific">Neisseria brasiliensis</name>
    <dbReference type="NCBI Taxonomy" id="2666100"/>
    <lineage>
        <taxon>Bacteria</taxon>
        <taxon>Pseudomonadati</taxon>
        <taxon>Pseudomonadota</taxon>
        <taxon>Betaproteobacteria</taxon>
        <taxon>Neisseriales</taxon>
        <taxon>Neisseriaceae</taxon>
        <taxon>Neisseria</taxon>
    </lineage>
</organism>
<dbReference type="RefSeq" id="WP_097784614.1">
    <property type="nucleotide sequence ID" value="NZ_CP046027.1"/>
</dbReference>
<evidence type="ECO:0000259" key="1">
    <source>
        <dbReference type="Pfam" id="PF08765"/>
    </source>
</evidence>
<evidence type="ECO:0000313" key="4">
    <source>
        <dbReference type="Proteomes" id="UP000486297"/>
    </source>
</evidence>
<sequence>MQEVDLSRVRHLLPETMVQIVDTIGVKAALDLVKAIGGARFKFGKGKNDTPRLNMLFTAIGEEKTYELLRVFGGEELYVPRCEEALRELRNEQFRSEFFDLTERQGVSRLMAMSALCPRYQISDRTGYNIVGSRTQAADQQHLF</sequence>
<comment type="caution">
    <text evidence="2">The sequence shown here is derived from an EMBL/GenBank/DDBJ whole genome shotgun (WGS) entry which is preliminary data.</text>
</comment>
<keyword evidence="4" id="KW-1185">Reference proteome</keyword>
<dbReference type="AlphaFoldDB" id="A0A5Q3S209"/>
<proteinExistence type="predicted"/>
<name>A0A5Q3S209_9NEIS</name>
<protein>
    <submittedName>
        <fullName evidence="2">Mor transcription activator family protein</fullName>
    </submittedName>
</protein>